<dbReference type="Proteomes" id="UP000694865">
    <property type="component" value="Unplaced"/>
</dbReference>
<organism evidence="1 2">
    <name type="scientific">Saccoglossus kowalevskii</name>
    <name type="common">Acorn worm</name>
    <dbReference type="NCBI Taxonomy" id="10224"/>
    <lineage>
        <taxon>Eukaryota</taxon>
        <taxon>Metazoa</taxon>
        <taxon>Hemichordata</taxon>
        <taxon>Enteropneusta</taxon>
        <taxon>Harrimaniidae</taxon>
        <taxon>Saccoglossus</taxon>
    </lineage>
</organism>
<proteinExistence type="predicted"/>
<accession>A0ABM0LWG3</accession>
<evidence type="ECO:0000313" key="2">
    <source>
        <dbReference type="RefSeq" id="XP_006812104.1"/>
    </source>
</evidence>
<sequence length="180" mass="20551">MEETTISRVDIDDKLQQESSNLNILKESLNKSNQLTNNMVSILTSFENRLQKLEATIIPVHRETINLQQLQENVEKTLSSFDHVINYYDVAREVEGTIREGPSGNIQKYIECMARVEDAVAFFKENNPSSPELHTAMSLFETGKEGLEREFRTLLTRHSKPVPPVSILDMNALFCFMSSI</sequence>
<protein>
    <submittedName>
        <fullName evidence="2">Exocyst complex component 7-like</fullName>
    </submittedName>
</protein>
<dbReference type="Gene3D" id="1.20.1280.170">
    <property type="entry name" value="Exocyst complex component Exo70"/>
    <property type="match status" value="1"/>
</dbReference>
<evidence type="ECO:0000313" key="1">
    <source>
        <dbReference type="Proteomes" id="UP000694865"/>
    </source>
</evidence>
<dbReference type="Pfam" id="PF20669">
    <property type="entry name" value="Exo70_N"/>
    <property type="match status" value="1"/>
</dbReference>
<keyword evidence="1" id="KW-1185">Reference proteome</keyword>
<dbReference type="RefSeq" id="XP_006812104.1">
    <property type="nucleotide sequence ID" value="XM_006812041.1"/>
</dbReference>
<reference evidence="2" key="1">
    <citation type="submission" date="2025-08" db="UniProtKB">
        <authorList>
            <consortium name="RefSeq"/>
        </authorList>
    </citation>
    <scope>IDENTIFICATION</scope>
    <source>
        <tissue evidence="2">Testes</tissue>
    </source>
</reference>
<gene>
    <name evidence="2" type="primary">LOC102804837</name>
</gene>
<dbReference type="GeneID" id="102804837"/>
<name>A0ABM0LWG3_SACKO</name>
<dbReference type="SUPFAM" id="SSF74788">
    <property type="entry name" value="Cullin repeat-like"/>
    <property type="match status" value="1"/>
</dbReference>
<dbReference type="InterPro" id="IPR016159">
    <property type="entry name" value="Cullin_repeat-like_dom_sf"/>
</dbReference>